<dbReference type="KEGG" id="bma:BMA0702"/>
<protein>
    <submittedName>
        <fullName evidence="2">Uncharacterized protein</fullName>
    </submittedName>
</protein>
<evidence type="ECO:0000256" key="1">
    <source>
        <dbReference type="SAM" id="MobiDB-lite"/>
    </source>
</evidence>
<gene>
    <name evidence="2" type="ordered locus">BMA0702</name>
</gene>
<organism evidence="2 3">
    <name type="scientific">Burkholderia mallei (strain ATCC 23344)</name>
    <dbReference type="NCBI Taxonomy" id="243160"/>
    <lineage>
        <taxon>Bacteria</taxon>
        <taxon>Pseudomonadati</taxon>
        <taxon>Pseudomonadota</taxon>
        <taxon>Betaproteobacteria</taxon>
        <taxon>Burkholderiales</taxon>
        <taxon>Burkholderiaceae</taxon>
        <taxon>Burkholderia</taxon>
        <taxon>pseudomallei group</taxon>
    </lineage>
</organism>
<feature type="compositionally biased region" description="Basic residues" evidence="1">
    <location>
        <begin position="67"/>
        <end position="78"/>
    </location>
</feature>
<feature type="region of interest" description="Disordered" evidence="1">
    <location>
        <begin position="58"/>
        <end position="78"/>
    </location>
</feature>
<name>A0A0H2WJU1_BURMA</name>
<evidence type="ECO:0000313" key="2">
    <source>
        <dbReference type="EMBL" id="AAU49241.1"/>
    </source>
</evidence>
<dbReference type="Proteomes" id="UP000006693">
    <property type="component" value="Chromosome 1"/>
</dbReference>
<reference evidence="2 3" key="1">
    <citation type="journal article" date="2004" name="Proc. Natl. Acad. Sci. U.S.A.">
        <title>Structural flexibility in the Burkholderia mallei genome.</title>
        <authorList>
            <person name="Nierman W.C."/>
            <person name="DeShazer D."/>
            <person name="Kim H.S."/>
            <person name="Tettelin H."/>
            <person name="Nelson K.E."/>
            <person name="Feldblyum T."/>
            <person name="Ulrich R.L."/>
            <person name="Ronning C.M."/>
            <person name="Brinkac L.M."/>
            <person name="Daugherty S.C."/>
            <person name="Davidsen T.D."/>
            <person name="Deboy R.T."/>
            <person name="Dimitrov G."/>
            <person name="Dodson R.J."/>
            <person name="Durkin A.S."/>
            <person name="Gwinn M.L."/>
            <person name="Haft D.H."/>
            <person name="Khouri H."/>
            <person name="Kolonay J.F."/>
            <person name="Madupu R."/>
            <person name="Mohammoud Y."/>
            <person name="Nelson W.C."/>
            <person name="Radune D."/>
            <person name="Romero C.M."/>
            <person name="Sarria S."/>
            <person name="Selengut J."/>
            <person name="Shamblin C."/>
            <person name="Sullivan S.A."/>
            <person name="White O."/>
            <person name="Yu Y."/>
            <person name="Zafar N."/>
            <person name="Zhou L."/>
            <person name="Fraser C.M."/>
        </authorList>
    </citation>
    <scope>NUCLEOTIDE SEQUENCE [LARGE SCALE GENOMIC DNA]</scope>
    <source>
        <strain evidence="2 3">ATCC 23344</strain>
    </source>
</reference>
<evidence type="ECO:0000313" key="3">
    <source>
        <dbReference type="Proteomes" id="UP000006693"/>
    </source>
</evidence>
<dbReference type="AlphaFoldDB" id="A0A0H2WJU1"/>
<sequence length="117" mass="12597">MRFAPLRRCAACARAGRDAPAAGFSASLLLRLCAPLPRGALFLALRYLLASLRRPTSSPHRLIASSPHRHVATSPRRRAAVPHRAFEHAASSSLYARLFLQTISDAGRDGLSPLTGT</sequence>
<proteinExistence type="predicted"/>
<keyword evidence="3" id="KW-1185">Reference proteome</keyword>
<accession>A0A0H2WJU1</accession>
<dbReference type="HOGENOM" id="CLU_2205101_0_0_4"/>
<dbReference type="EMBL" id="CP000010">
    <property type="protein sequence ID" value="AAU49241.1"/>
    <property type="molecule type" value="Genomic_DNA"/>
</dbReference>